<dbReference type="PROSITE" id="PS00198">
    <property type="entry name" value="4FE4S_FER_1"/>
    <property type="match status" value="2"/>
</dbReference>
<feature type="domain" description="4Fe-4S ferredoxin-type" evidence="4">
    <location>
        <begin position="183"/>
        <end position="212"/>
    </location>
</feature>
<dbReference type="Proteomes" id="UP001232493">
    <property type="component" value="Chromosome"/>
</dbReference>
<keyword evidence="2" id="KW-0408">Iron</keyword>
<evidence type="ECO:0000313" key="5">
    <source>
        <dbReference type="EMBL" id="WGS64605.1"/>
    </source>
</evidence>
<dbReference type="SUPFAM" id="SSF54862">
    <property type="entry name" value="4Fe-4S ferredoxins"/>
    <property type="match status" value="1"/>
</dbReference>
<dbReference type="Gene3D" id="3.30.70.20">
    <property type="match status" value="1"/>
</dbReference>
<gene>
    <name evidence="5" type="ORF">JRV97_09550</name>
</gene>
<dbReference type="PROSITE" id="PS51379">
    <property type="entry name" value="4FE4S_FER_2"/>
    <property type="match status" value="1"/>
</dbReference>
<keyword evidence="6" id="KW-1185">Reference proteome</keyword>
<evidence type="ECO:0000256" key="1">
    <source>
        <dbReference type="ARBA" id="ARBA00022723"/>
    </source>
</evidence>
<organism evidence="5 6">
    <name type="scientific">Marinitoga aeolica</name>
    <dbReference type="NCBI Taxonomy" id="2809031"/>
    <lineage>
        <taxon>Bacteria</taxon>
        <taxon>Thermotogati</taxon>
        <taxon>Thermotogota</taxon>
        <taxon>Thermotogae</taxon>
        <taxon>Petrotogales</taxon>
        <taxon>Petrotogaceae</taxon>
        <taxon>Marinitoga</taxon>
    </lineage>
</organism>
<dbReference type="InterPro" id="IPR017896">
    <property type="entry name" value="4Fe4S_Fe-S-bd"/>
</dbReference>
<dbReference type="NCBIfam" id="NF038196">
    <property type="entry name" value="ferrodoxin_EFR1"/>
    <property type="match status" value="1"/>
</dbReference>
<evidence type="ECO:0000256" key="2">
    <source>
        <dbReference type="ARBA" id="ARBA00023004"/>
    </source>
</evidence>
<evidence type="ECO:0000313" key="6">
    <source>
        <dbReference type="Proteomes" id="UP001232493"/>
    </source>
</evidence>
<dbReference type="InterPro" id="IPR017900">
    <property type="entry name" value="4Fe4S_Fe_S_CS"/>
</dbReference>
<dbReference type="EMBL" id="CP069362">
    <property type="protein sequence ID" value="WGS64605.1"/>
    <property type="molecule type" value="Genomic_DNA"/>
</dbReference>
<evidence type="ECO:0000256" key="3">
    <source>
        <dbReference type="ARBA" id="ARBA00023014"/>
    </source>
</evidence>
<dbReference type="InterPro" id="IPR029039">
    <property type="entry name" value="Flavoprotein-like_sf"/>
</dbReference>
<dbReference type="RefSeq" id="WP_280998393.1">
    <property type="nucleotide sequence ID" value="NZ_CP069362.1"/>
</dbReference>
<dbReference type="InterPro" id="IPR047964">
    <property type="entry name" value="EFR1-like"/>
</dbReference>
<dbReference type="SUPFAM" id="SSF52218">
    <property type="entry name" value="Flavoproteins"/>
    <property type="match status" value="1"/>
</dbReference>
<keyword evidence="1" id="KW-0479">Metal-binding</keyword>
<sequence length="259" mass="29918">MIKMAYFSGTGNTEYVSKLLKEKLDSMGKKVEITKITLKNYDYSIDDCELFILIYPIHSFDVPWPVYKWLKNIKINSVKTAILSVSAGGYIPTNSGSRIKLKKFFNKKDCEIFYEDDIQMPLNCIKPMEEKEIYQILEKLPNKIEEVANNIVNNVPKSTNVHFKGLMLSKVSTFQNFFAKIFAKGYVVNDKCNLCQLCINNCPTNNIFLKDNKIKFGMNCSLCLNCIYNCPQNAIEQKKFSFMVLKDGYNLKKYINDKV</sequence>
<proteinExistence type="predicted"/>
<reference evidence="5 6" key="1">
    <citation type="submission" date="2021-02" db="EMBL/GenBank/DDBJ databases">
        <title>Characterization of Marinitoga sp. nov. str. BP5-C20A.</title>
        <authorList>
            <person name="Erauso G."/>
            <person name="Postec A."/>
        </authorList>
    </citation>
    <scope>NUCLEOTIDE SEQUENCE [LARGE SCALE GENOMIC DNA]</scope>
    <source>
        <strain evidence="5 6">BP5-C20A</strain>
    </source>
</reference>
<evidence type="ECO:0000259" key="4">
    <source>
        <dbReference type="PROSITE" id="PS51379"/>
    </source>
</evidence>
<dbReference type="Gene3D" id="3.40.50.360">
    <property type="match status" value="1"/>
</dbReference>
<name>A0ABY8PPQ7_9BACT</name>
<keyword evidence="3" id="KW-0411">Iron-sulfur</keyword>
<accession>A0ABY8PPQ7</accession>
<protein>
    <submittedName>
        <fullName evidence="5">EFR1 family ferrodoxin</fullName>
    </submittedName>
</protein>